<evidence type="ECO:0000313" key="4">
    <source>
        <dbReference type="Proteomes" id="UP000825890"/>
    </source>
</evidence>
<organism evidence="3 4">
    <name type="scientific">Cercospora kikuchii</name>
    <dbReference type="NCBI Taxonomy" id="84275"/>
    <lineage>
        <taxon>Eukaryota</taxon>
        <taxon>Fungi</taxon>
        <taxon>Dikarya</taxon>
        <taxon>Ascomycota</taxon>
        <taxon>Pezizomycotina</taxon>
        <taxon>Dothideomycetes</taxon>
        <taxon>Dothideomycetidae</taxon>
        <taxon>Mycosphaerellales</taxon>
        <taxon>Mycosphaerellaceae</taxon>
        <taxon>Cercospora</taxon>
    </lineage>
</organism>
<evidence type="ECO:0000256" key="2">
    <source>
        <dbReference type="SAM" id="Phobius"/>
    </source>
</evidence>
<feature type="transmembrane region" description="Helical" evidence="2">
    <location>
        <begin position="406"/>
        <end position="435"/>
    </location>
</feature>
<feature type="region of interest" description="Disordered" evidence="1">
    <location>
        <begin position="1"/>
        <end position="24"/>
    </location>
</feature>
<evidence type="ECO:0000256" key="1">
    <source>
        <dbReference type="SAM" id="MobiDB-lite"/>
    </source>
</evidence>
<name>A0A9P3CRH1_9PEZI</name>
<dbReference type="GeneID" id="68296617"/>
<dbReference type="RefSeq" id="XP_044662454.1">
    <property type="nucleotide sequence ID" value="XM_044806519.1"/>
</dbReference>
<accession>A0A9P3CRH1</accession>
<proteinExistence type="predicted"/>
<keyword evidence="2" id="KW-0472">Membrane</keyword>
<dbReference type="OrthoDB" id="5428890at2759"/>
<dbReference type="AlphaFoldDB" id="A0A9P3CRH1"/>
<gene>
    <name evidence="3" type="ORF">CKM354_001104200</name>
</gene>
<feature type="compositionally biased region" description="Basic residues" evidence="1">
    <location>
        <begin position="1"/>
        <end position="15"/>
    </location>
</feature>
<sequence>MMSALAKHRWPRHARGISEDTDSQRQAREAFLESTLGPEYQHGEVAAFLRPYTLYVDQSVQLVSKTITQEVLRGICNETVLGNEDTTTANLRLAQKIAGYLQQEILNNKQTLDGVVDKIFKSSNIKADNESATLQTCRCLVFTILGLSTMLFEPVGLLETLRRGSDAYKNNAMPVDMCERPIRTLLIRLKALHSNMANANAPDSDTDAEALLSANLSFSSLRAVGRISIEWVNSMDNHLEFDPDRRVLSLFRYPSFCASSCSEGASHSLLAKITATTSEPEKAASEALVTHVSLPYAKEILQSYRVLFAQDKKSRGLYWNTVRPLVRKDDLFDPFLDDLCGRRIAIIQERYPRLRSILDIRGSVFRPQEFPHYGIRLRTIQQYIERHRPRRVMDLWRDRRDPEKILTLWVVLAFGVISIFLSLVQTVLTGVQVWLTQKQLRQS</sequence>
<comment type="caution">
    <text evidence="3">The sequence shown here is derived from an EMBL/GenBank/DDBJ whole genome shotgun (WGS) entry which is preliminary data.</text>
</comment>
<reference evidence="3 4" key="1">
    <citation type="submission" date="2021-01" db="EMBL/GenBank/DDBJ databases">
        <title>Cercospora kikuchii MAFF 305040 whole genome shotgun sequence.</title>
        <authorList>
            <person name="Kashiwa T."/>
            <person name="Suzuki T."/>
        </authorList>
    </citation>
    <scope>NUCLEOTIDE SEQUENCE [LARGE SCALE GENOMIC DNA]</scope>
    <source>
        <strain evidence="3 4">MAFF 305040</strain>
    </source>
</reference>
<dbReference type="Proteomes" id="UP000825890">
    <property type="component" value="Unassembled WGS sequence"/>
</dbReference>
<keyword evidence="4" id="KW-1185">Reference proteome</keyword>
<keyword evidence="2" id="KW-1133">Transmembrane helix</keyword>
<dbReference type="EMBL" id="BOLY01000007">
    <property type="protein sequence ID" value="GIZ47967.1"/>
    <property type="molecule type" value="Genomic_DNA"/>
</dbReference>
<keyword evidence="2" id="KW-0812">Transmembrane</keyword>
<protein>
    <submittedName>
        <fullName evidence="3">Uncharacterized protein</fullName>
    </submittedName>
</protein>
<evidence type="ECO:0000313" key="3">
    <source>
        <dbReference type="EMBL" id="GIZ47967.1"/>
    </source>
</evidence>